<evidence type="ECO:0000256" key="2">
    <source>
        <dbReference type="ARBA" id="ARBA00023043"/>
    </source>
</evidence>
<dbReference type="InterPro" id="IPR002110">
    <property type="entry name" value="Ankyrin_rpt"/>
</dbReference>
<dbReference type="GO" id="GO:0051015">
    <property type="term" value="F:actin filament binding"/>
    <property type="evidence" value="ECO:0007669"/>
    <property type="project" value="TreeGrafter"/>
</dbReference>
<dbReference type="Pfam" id="PF12796">
    <property type="entry name" value="Ank_2"/>
    <property type="match status" value="1"/>
</dbReference>
<keyword evidence="2" id="KW-0040">ANK repeat</keyword>
<dbReference type="PANTHER" id="PTHR24153:SF8">
    <property type="entry name" value="FORKED, ISOFORM F"/>
    <property type="match status" value="1"/>
</dbReference>
<dbReference type="InterPro" id="IPR036770">
    <property type="entry name" value="Ankyrin_rpt-contain_sf"/>
</dbReference>
<dbReference type="InterPro" id="IPR000048">
    <property type="entry name" value="IQ_motif_EF-hand-BS"/>
</dbReference>
<evidence type="ECO:0000313" key="4">
    <source>
        <dbReference type="EMBL" id="CAD9599659.1"/>
    </source>
</evidence>
<dbReference type="Gene3D" id="1.25.40.20">
    <property type="entry name" value="Ankyrin repeat-containing domain"/>
    <property type="match status" value="1"/>
</dbReference>
<dbReference type="SMART" id="SM00248">
    <property type="entry name" value="ANK"/>
    <property type="match status" value="2"/>
</dbReference>
<evidence type="ECO:0000256" key="1">
    <source>
        <dbReference type="ARBA" id="ARBA00022737"/>
    </source>
</evidence>
<dbReference type="PROSITE" id="PS50096">
    <property type="entry name" value="IQ"/>
    <property type="match status" value="2"/>
</dbReference>
<dbReference type="SUPFAM" id="SSF48403">
    <property type="entry name" value="Ankyrin repeat"/>
    <property type="match status" value="1"/>
</dbReference>
<feature type="coiled-coil region" evidence="3">
    <location>
        <begin position="130"/>
        <end position="177"/>
    </location>
</feature>
<name>A0A7S2PIT6_9STRA</name>
<dbReference type="GO" id="GO:0051017">
    <property type="term" value="P:actin filament bundle assembly"/>
    <property type="evidence" value="ECO:0007669"/>
    <property type="project" value="TreeGrafter"/>
</dbReference>
<dbReference type="Pfam" id="PF00612">
    <property type="entry name" value="IQ"/>
    <property type="match status" value="3"/>
</dbReference>
<evidence type="ECO:0000256" key="3">
    <source>
        <dbReference type="SAM" id="Coils"/>
    </source>
</evidence>
<accession>A0A7S2PIT6</accession>
<reference evidence="4" key="1">
    <citation type="submission" date="2021-01" db="EMBL/GenBank/DDBJ databases">
        <authorList>
            <person name="Corre E."/>
            <person name="Pelletier E."/>
            <person name="Niang G."/>
            <person name="Scheremetjew M."/>
            <person name="Finn R."/>
            <person name="Kale V."/>
            <person name="Holt S."/>
            <person name="Cochrane G."/>
            <person name="Meng A."/>
            <person name="Brown T."/>
            <person name="Cohen L."/>
        </authorList>
    </citation>
    <scope>NUCLEOTIDE SEQUENCE</scope>
    <source>
        <strain evidence="4">B650</strain>
    </source>
</reference>
<dbReference type="PANTHER" id="PTHR24153">
    <property type="entry name" value="ESPIN"/>
    <property type="match status" value="1"/>
</dbReference>
<dbReference type="SMART" id="SM00015">
    <property type="entry name" value="IQ"/>
    <property type="match status" value="4"/>
</dbReference>
<protein>
    <submittedName>
        <fullName evidence="4">Uncharacterized protein</fullName>
    </submittedName>
</protein>
<keyword evidence="1" id="KW-0677">Repeat</keyword>
<dbReference type="GO" id="GO:0005737">
    <property type="term" value="C:cytoplasm"/>
    <property type="evidence" value="ECO:0007669"/>
    <property type="project" value="TreeGrafter"/>
</dbReference>
<organism evidence="4">
    <name type="scientific">Leptocylindrus danicus</name>
    <dbReference type="NCBI Taxonomy" id="163516"/>
    <lineage>
        <taxon>Eukaryota</taxon>
        <taxon>Sar</taxon>
        <taxon>Stramenopiles</taxon>
        <taxon>Ochrophyta</taxon>
        <taxon>Bacillariophyta</taxon>
        <taxon>Coscinodiscophyceae</taxon>
        <taxon>Chaetocerotophycidae</taxon>
        <taxon>Leptocylindrales</taxon>
        <taxon>Leptocylindraceae</taxon>
        <taxon>Leptocylindrus</taxon>
    </lineage>
</organism>
<dbReference type="AlphaFoldDB" id="A0A7S2PIT6"/>
<dbReference type="Gene3D" id="1.20.5.190">
    <property type="match status" value="1"/>
</dbReference>
<dbReference type="EMBL" id="HBGY01026267">
    <property type="protein sequence ID" value="CAD9599659.1"/>
    <property type="molecule type" value="Transcribed_RNA"/>
</dbReference>
<dbReference type="InterPro" id="IPR052420">
    <property type="entry name" value="Espin/Espin-like"/>
</dbReference>
<gene>
    <name evidence="4" type="ORF">LDAN0321_LOCUS16246</name>
</gene>
<sequence length="522" mass="60255">MPSIDVLYSLLQAYPESARVVNNAGETPLQVFHKTENNYKEGPAVDHKRAIIQALLRDATFWVDRARTHPMELNQDLLTETGTLEQLLLVTSPIKSVEDTKRRTLAEEGQVRKNFEELKFEAKQREEFDATLAEREADAERERLAKLEIDVLRAKQVKAREEKKAEEDQRAKIAEEKLEIARVSSAIAIQRTWRGYCIYWNYFTVYRGILRLQAQFRMQADRSTFRREVSLHRYAIKLQCWYRSVICQHKFKNQLQLSIASVILLQKYWRGKAARSKFTKMYEEAMAERNSAEAIERAELSRKAKEARVARESMAKLRLAEYRADDLKADKAKDFRSVLSPHKSEKVVVDPEEDDEEIDGIFAFQEKERATVLFSRLNTMIVNEKWKSAIRRCRDFPGEATLWIVGPDDRGLVWKRLPLHYACRNQPNIGAVEALLQAFPESPSYKDNVKSLPLHYACAKNAPYEVIQLLLKACPNASLVKDRNGKTPLDLYEGSNNDVVELLKRNVFSAARSISVRSIGRS</sequence>
<keyword evidence="3" id="KW-0175">Coiled coil</keyword>
<proteinExistence type="predicted"/>